<comment type="caution">
    <text evidence="1">The sequence shown here is derived from an EMBL/GenBank/DDBJ whole genome shotgun (WGS) entry which is preliminary data.</text>
</comment>
<reference evidence="1 2" key="1">
    <citation type="journal article" date="2023" name="Commun. Biol.">
        <title>Genome analysis of Parmales, the sister group of diatoms, reveals the evolutionary specialization of diatoms from phago-mixotrophs to photoautotrophs.</title>
        <authorList>
            <person name="Ban H."/>
            <person name="Sato S."/>
            <person name="Yoshikawa S."/>
            <person name="Yamada K."/>
            <person name="Nakamura Y."/>
            <person name="Ichinomiya M."/>
            <person name="Sato N."/>
            <person name="Blanc-Mathieu R."/>
            <person name="Endo H."/>
            <person name="Kuwata A."/>
            <person name="Ogata H."/>
        </authorList>
    </citation>
    <scope>NUCLEOTIDE SEQUENCE [LARGE SCALE GENOMIC DNA]</scope>
</reference>
<keyword evidence="2" id="KW-1185">Reference proteome</keyword>
<protein>
    <recommendedName>
        <fullName evidence="3">EGF-like domain-containing protein</fullName>
    </recommendedName>
</protein>
<proteinExistence type="predicted"/>
<accession>A0ABQ6MLE8</accession>
<gene>
    <name evidence="1" type="ORF">TeGR_g14921</name>
</gene>
<evidence type="ECO:0008006" key="3">
    <source>
        <dbReference type="Google" id="ProtNLM"/>
    </source>
</evidence>
<evidence type="ECO:0000313" key="1">
    <source>
        <dbReference type="EMBL" id="GMI28556.1"/>
    </source>
</evidence>
<dbReference type="Proteomes" id="UP001165060">
    <property type="component" value="Unassembled WGS sequence"/>
</dbReference>
<evidence type="ECO:0000313" key="2">
    <source>
        <dbReference type="Proteomes" id="UP001165060"/>
    </source>
</evidence>
<dbReference type="EMBL" id="BRYB01005753">
    <property type="protein sequence ID" value="GMI28556.1"/>
    <property type="molecule type" value="Genomic_DNA"/>
</dbReference>
<sequence>MQGMFHQATAFDQDLSPWCVALVSSESFGFGNEGADPIWGTSDGNCPTACSTGADGNECQNGGTATGSIPFGSEVTSDSVADNCSCTCADNTSGVNCETKTACTVNADGNACASDGVVSGFIVDGDCACDCTIYYKGDTCTDLVTCEETMASLCENGAPVTGVNLIDA</sequence>
<name>A0ABQ6MLE8_9STRA</name>
<organism evidence="1 2">
    <name type="scientific">Tetraparma gracilis</name>
    <dbReference type="NCBI Taxonomy" id="2962635"/>
    <lineage>
        <taxon>Eukaryota</taxon>
        <taxon>Sar</taxon>
        <taxon>Stramenopiles</taxon>
        <taxon>Ochrophyta</taxon>
        <taxon>Bolidophyceae</taxon>
        <taxon>Parmales</taxon>
        <taxon>Triparmaceae</taxon>
        <taxon>Tetraparma</taxon>
    </lineage>
</organism>
<feature type="non-terminal residue" evidence="1">
    <location>
        <position position="168"/>
    </location>
</feature>